<evidence type="ECO:0000313" key="2">
    <source>
        <dbReference type="Proteomes" id="UP000018211"/>
    </source>
</evidence>
<organism evidence="1 2">
    <name type="scientific">Vibrio nigripulchritudo SOn1</name>
    <dbReference type="NCBI Taxonomy" id="1238450"/>
    <lineage>
        <taxon>Bacteria</taxon>
        <taxon>Pseudomonadati</taxon>
        <taxon>Pseudomonadota</taxon>
        <taxon>Gammaproteobacteria</taxon>
        <taxon>Vibrionales</taxon>
        <taxon>Vibrionaceae</taxon>
        <taxon>Vibrio</taxon>
    </lineage>
</organism>
<evidence type="ECO:0000313" key="1">
    <source>
        <dbReference type="EMBL" id="CCO45959.1"/>
    </source>
</evidence>
<dbReference type="EMBL" id="CAOF01000070">
    <property type="protein sequence ID" value="CCO45959.1"/>
    <property type="molecule type" value="Genomic_DNA"/>
</dbReference>
<name>A0AAV2VMV3_9VIBR</name>
<dbReference type="RefSeq" id="WP_022549872.1">
    <property type="nucleotide sequence ID" value="NZ_LK391965.1"/>
</dbReference>
<sequence>MISKAITQSVSLFMLLVVAVCMTSSAIGEYRSHGLSTMYSVDIHHTHSSSSSHSHGHSHGVDGEHLLQHDASNHNHAYDSASLRSVNQPSLVDLIKSPYVKQVVGTPIYNPFKIERPPRTLLTV</sequence>
<accession>A0AAV2VMV3</accession>
<comment type="caution">
    <text evidence="1">The sequence shown here is derived from an EMBL/GenBank/DDBJ whole genome shotgun (WGS) entry which is preliminary data.</text>
</comment>
<gene>
    <name evidence="1" type="ORF">VIBNISOn1_1610082</name>
</gene>
<dbReference type="AlphaFoldDB" id="A0AAV2VMV3"/>
<protein>
    <submittedName>
        <fullName evidence="1">Uncharacterized protein</fullName>
    </submittedName>
</protein>
<dbReference type="Proteomes" id="UP000018211">
    <property type="component" value="Unassembled WGS sequence"/>
</dbReference>
<reference evidence="1 2" key="1">
    <citation type="journal article" date="2013" name="ISME J.">
        <title>Comparative genomics of pathogenic lineages of Vibrio nigripulchritudo identifies virulence-associated traits.</title>
        <authorList>
            <person name="Goudenege D."/>
            <person name="Labreuche Y."/>
            <person name="Krin E."/>
            <person name="Ansquer D."/>
            <person name="Mangenot S."/>
            <person name="Calteau A."/>
            <person name="Medigue C."/>
            <person name="Mazel D."/>
            <person name="Polz M.F."/>
            <person name="Le Roux F."/>
        </authorList>
    </citation>
    <scope>NUCLEOTIDE SEQUENCE [LARGE SCALE GENOMIC DNA]</scope>
    <source>
        <strain evidence="1 2">SOn1</strain>
    </source>
</reference>
<proteinExistence type="predicted"/>